<accession>A0A3N4MIB8</accession>
<organism evidence="3 4">
    <name type="scientific">Chitinophaga barathri</name>
    <dbReference type="NCBI Taxonomy" id="1647451"/>
    <lineage>
        <taxon>Bacteria</taxon>
        <taxon>Pseudomonadati</taxon>
        <taxon>Bacteroidota</taxon>
        <taxon>Chitinophagia</taxon>
        <taxon>Chitinophagales</taxon>
        <taxon>Chitinophagaceae</taxon>
        <taxon>Chitinophaga</taxon>
    </lineage>
</organism>
<dbReference type="EMBL" id="RMBX01000009">
    <property type="protein sequence ID" value="RPD39810.1"/>
    <property type="molecule type" value="Genomic_DNA"/>
</dbReference>
<feature type="chain" id="PRO_5017955262" evidence="2">
    <location>
        <begin position="22"/>
        <end position="453"/>
    </location>
</feature>
<dbReference type="PROSITE" id="PS51257">
    <property type="entry name" value="PROKAR_LIPOPROTEIN"/>
    <property type="match status" value="1"/>
</dbReference>
<evidence type="ECO:0000256" key="1">
    <source>
        <dbReference type="SAM" id="MobiDB-lite"/>
    </source>
</evidence>
<dbReference type="OrthoDB" id="10018109at2"/>
<dbReference type="AlphaFoldDB" id="A0A3N4MIB8"/>
<comment type="caution">
    <text evidence="3">The sequence shown here is derived from an EMBL/GenBank/DDBJ whole genome shotgun (WGS) entry which is preliminary data.</text>
</comment>
<evidence type="ECO:0000313" key="3">
    <source>
        <dbReference type="EMBL" id="RPD39810.1"/>
    </source>
</evidence>
<reference evidence="4" key="1">
    <citation type="submission" date="2018-11" db="EMBL/GenBank/DDBJ databases">
        <title>Chitinophaga lutea sp.nov., isolate from arsenic contaminated soil.</title>
        <authorList>
            <person name="Zong Y."/>
        </authorList>
    </citation>
    <scope>NUCLEOTIDE SEQUENCE [LARGE SCALE GENOMIC DNA]</scope>
    <source>
        <strain evidence="4">YLT18</strain>
    </source>
</reference>
<dbReference type="RefSeq" id="WP_120517903.1">
    <property type="nucleotide sequence ID" value="NZ_QXZY01000010.1"/>
</dbReference>
<evidence type="ECO:0000256" key="2">
    <source>
        <dbReference type="SAM" id="SignalP"/>
    </source>
</evidence>
<keyword evidence="4" id="KW-1185">Reference proteome</keyword>
<feature type="compositionally biased region" description="Gly residues" evidence="1">
    <location>
        <begin position="237"/>
        <end position="270"/>
    </location>
</feature>
<sequence length="453" mass="49851">MKNNSILQLLASMFLLFLIIAACNKQQNTAEPPHLQIPAILQLSDSADSRLITLIKEIQKKQYQTAYLLGLEDKYGMPLWEKGLIGQRNSTTVYTIPLKLSGASKISGFIAFELGDSLQYQLYPNVDVNYYGYSRKKGAANGVKVKNLMMALNARTTGENNPIEPPLDCIERKYLENARIADNHGKVTINTKIFVVESCYSWWVCIADAEGNCITEKVYHQDCVSQTYWISDEWESGGVGGEGPGSGGSGSEGGGGNGAGSNPGGGGSGLPGSCDNVPLPDELPEIDDAQMALIPCKSSFNLVRDPVDTWQAAVISDYRFGFHNPTRSSSIFEVNVGTVEVGLPRQTYAGDIIHASEAGDILTDAAKSAERTINRAIALYVMANPNAMPHNFNDDTFVAMFKNAWQYEIDIRLRKKYYQNQYVSPSRVSTDVSSFTVKDPTLWRTLKFWGRDC</sequence>
<feature type="region of interest" description="Disordered" evidence="1">
    <location>
        <begin position="235"/>
        <end position="281"/>
    </location>
</feature>
<protein>
    <submittedName>
        <fullName evidence="3">Uncharacterized protein</fullName>
    </submittedName>
</protein>
<feature type="signal peptide" evidence="2">
    <location>
        <begin position="1"/>
        <end position="21"/>
    </location>
</feature>
<evidence type="ECO:0000313" key="4">
    <source>
        <dbReference type="Proteomes" id="UP000279089"/>
    </source>
</evidence>
<dbReference type="Proteomes" id="UP000279089">
    <property type="component" value="Unassembled WGS sequence"/>
</dbReference>
<proteinExistence type="predicted"/>
<gene>
    <name evidence="3" type="ORF">EG028_16895</name>
</gene>
<keyword evidence="2" id="KW-0732">Signal</keyword>
<name>A0A3N4MIB8_9BACT</name>